<dbReference type="Gene3D" id="1.10.260.40">
    <property type="entry name" value="lambda repressor-like DNA-binding domains"/>
    <property type="match status" value="1"/>
</dbReference>
<comment type="caution">
    <text evidence="2">The sequence shown here is derived from an EMBL/GenBank/DDBJ whole genome shotgun (WGS) entry which is preliminary data.</text>
</comment>
<keyword evidence="3" id="KW-1185">Reference proteome</keyword>
<sequence length="60" mass="6596">MNQMRETRKALGITQAEMAAKLGLHQATISRFESGVMAIDERTRLALRAITPTPQQADVA</sequence>
<dbReference type="InterPro" id="IPR010982">
    <property type="entry name" value="Lambda_DNA-bd_dom_sf"/>
</dbReference>
<dbReference type="InterPro" id="IPR001387">
    <property type="entry name" value="Cro/C1-type_HTH"/>
</dbReference>
<evidence type="ECO:0000313" key="2">
    <source>
        <dbReference type="EMBL" id="MFD1951890.1"/>
    </source>
</evidence>
<dbReference type="PROSITE" id="PS50943">
    <property type="entry name" value="HTH_CROC1"/>
    <property type="match status" value="1"/>
</dbReference>
<organism evidence="2 3">
    <name type="scientific">Sphingomonas arantia</name>
    <dbReference type="NCBI Taxonomy" id="1460676"/>
    <lineage>
        <taxon>Bacteria</taxon>
        <taxon>Pseudomonadati</taxon>
        <taxon>Pseudomonadota</taxon>
        <taxon>Alphaproteobacteria</taxon>
        <taxon>Sphingomonadales</taxon>
        <taxon>Sphingomonadaceae</taxon>
        <taxon>Sphingomonas</taxon>
    </lineage>
</organism>
<gene>
    <name evidence="2" type="ORF">ACFSGX_14040</name>
</gene>
<dbReference type="Pfam" id="PF01381">
    <property type="entry name" value="HTH_3"/>
    <property type="match status" value="1"/>
</dbReference>
<dbReference type="SUPFAM" id="SSF47413">
    <property type="entry name" value="lambda repressor-like DNA-binding domains"/>
    <property type="match status" value="1"/>
</dbReference>
<evidence type="ECO:0000259" key="1">
    <source>
        <dbReference type="PROSITE" id="PS50943"/>
    </source>
</evidence>
<dbReference type="CDD" id="cd00093">
    <property type="entry name" value="HTH_XRE"/>
    <property type="match status" value="1"/>
</dbReference>
<feature type="domain" description="HTH cro/C1-type" evidence="1">
    <location>
        <begin position="4"/>
        <end position="35"/>
    </location>
</feature>
<dbReference type="Proteomes" id="UP001597400">
    <property type="component" value="Unassembled WGS sequence"/>
</dbReference>
<protein>
    <submittedName>
        <fullName evidence="2">Helix-turn-helix domain-containing protein</fullName>
    </submittedName>
</protein>
<evidence type="ECO:0000313" key="3">
    <source>
        <dbReference type="Proteomes" id="UP001597400"/>
    </source>
</evidence>
<dbReference type="RefSeq" id="WP_380930856.1">
    <property type="nucleotide sequence ID" value="NZ_JBHUGS010000004.1"/>
</dbReference>
<proteinExistence type="predicted"/>
<reference evidence="3" key="1">
    <citation type="journal article" date="2019" name="Int. J. Syst. Evol. Microbiol.">
        <title>The Global Catalogue of Microorganisms (GCM) 10K type strain sequencing project: providing services to taxonomists for standard genome sequencing and annotation.</title>
        <authorList>
            <consortium name="The Broad Institute Genomics Platform"/>
            <consortium name="The Broad Institute Genome Sequencing Center for Infectious Disease"/>
            <person name="Wu L."/>
            <person name="Ma J."/>
        </authorList>
    </citation>
    <scope>NUCLEOTIDE SEQUENCE [LARGE SCALE GENOMIC DNA]</scope>
    <source>
        <strain evidence="3">CGMCC 1.12702</strain>
    </source>
</reference>
<dbReference type="EMBL" id="JBHUGS010000004">
    <property type="protein sequence ID" value="MFD1951890.1"/>
    <property type="molecule type" value="Genomic_DNA"/>
</dbReference>
<accession>A0ABW4TYT1</accession>
<name>A0ABW4TYT1_9SPHN</name>
<dbReference type="SMART" id="SM00530">
    <property type="entry name" value="HTH_XRE"/>
    <property type="match status" value="1"/>
</dbReference>